<dbReference type="RefSeq" id="WP_096456365.1">
    <property type="nucleotide sequence ID" value="NZ_AP017369.1"/>
</dbReference>
<dbReference type="Gene3D" id="3.40.50.10400">
    <property type="entry name" value="Hypothetical protein PA1492"/>
    <property type="match status" value="1"/>
</dbReference>
<organism evidence="1 2">
    <name type="scientific">Corynebacterium suranareeae</name>
    <dbReference type="NCBI Taxonomy" id="2506452"/>
    <lineage>
        <taxon>Bacteria</taxon>
        <taxon>Bacillati</taxon>
        <taxon>Actinomycetota</taxon>
        <taxon>Actinomycetes</taxon>
        <taxon>Mycobacteriales</taxon>
        <taxon>Corynebacteriaceae</taxon>
        <taxon>Corynebacterium</taxon>
    </lineage>
</organism>
<reference evidence="1 2" key="1">
    <citation type="submission" date="2016-02" db="EMBL/GenBank/DDBJ databases">
        <title>Corynebacterium glutamicum N24 whole genome sequencing project.</title>
        <authorList>
            <person name="Matsutani M."/>
            <person name="Nangtapong N."/>
            <person name="Yakushi T."/>
            <person name="Matsushita K."/>
        </authorList>
    </citation>
    <scope>NUCLEOTIDE SEQUENCE [LARGE SCALE GENOMIC DNA]</scope>
    <source>
        <strain evidence="1 2">N24</strain>
    </source>
</reference>
<gene>
    <name evidence="1" type="ORF">N24_1839</name>
</gene>
<dbReference type="InterPro" id="IPR025518">
    <property type="entry name" value="DUF4406"/>
</dbReference>
<evidence type="ECO:0000313" key="1">
    <source>
        <dbReference type="EMBL" id="BAU96101.1"/>
    </source>
</evidence>
<dbReference type="KEGG" id="csur:N24_1839"/>
<proteinExistence type="predicted"/>
<dbReference type="SUPFAM" id="SSF52309">
    <property type="entry name" value="N-(deoxy)ribosyltransferase-like"/>
    <property type="match status" value="1"/>
</dbReference>
<name>A0A160PSZ8_9CORY</name>
<dbReference type="Pfam" id="PF14359">
    <property type="entry name" value="DUF4406"/>
    <property type="match status" value="1"/>
</dbReference>
<accession>A0A160PSZ8</accession>
<keyword evidence="2" id="KW-1185">Reference proteome</keyword>
<dbReference type="EMBL" id="AP017369">
    <property type="protein sequence ID" value="BAU96101.1"/>
    <property type="molecule type" value="Genomic_DNA"/>
</dbReference>
<evidence type="ECO:0008006" key="3">
    <source>
        <dbReference type="Google" id="ProtNLM"/>
    </source>
</evidence>
<protein>
    <recommendedName>
        <fullName evidence="3">DUF4406 domain-containing protein</fullName>
    </recommendedName>
</protein>
<sequence>MPRINMYLAGPMTGYPEYNYPAFHAVAQRFRAAGFTVLSPAEDEYETQLTAPLPENAEHKYGYYLRLGIEKLLKADVVHMLKGWQNSTGATLEHNIAQKLGLSITYEEPPTTLVDT</sequence>
<evidence type="ECO:0000313" key="2">
    <source>
        <dbReference type="Proteomes" id="UP000218244"/>
    </source>
</evidence>
<dbReference type="Proteomes" id="UP000218244">
    <property type="component" value="Chromosome"/>
</dbReference>
<dbReference type="AlphaFoldDB" id="A0A160PSZ8"/>